<proteinExistence type="inferred from homology"/>
<dbReference type="PANTHER" id="PTHR48043:SF158">
    <property type="entry name" value="UDP-GLUCURONOSYLTRANSFERASE"/>
    <property type="match status" value="1"/>
</dbReference>
<dbReference type="EMBL" id="UFQT01001574">
    <property type="protein sequence ID" value="SSX31055.1"/>
    <property type="molecule type" value="Genomic_DNA"/>
</dbReference>
<evidence type="ECO:0000313" key="6">
    <source>
        <dbReference type="EMBL" id="SSX31055.1"/>
    </source>
</evidence>
<dbReference type="AlphaFoldDB" id="A0A336MMW3"/>
<dbReference type="FunFam" id="3.40.50.2000:FF:000050">
    <property type="entry name" value="UDP-glucuronosyltransferase"/>
    <property type="match status" value="1"/>
</dbReference>
<dbReference type="Pfam" id="PF00201">
    <property type="entry name" value="UDPGT"/>
    <property type="match status" value="1"/>
</dbReference>
<keyword evidence="5" id="KW-0472">Membrane</keyword>
<evidence type="ECO:0000256" key="3">
    <source>
        <dbReference type="ARBA" id="ARBA00022679"/>
    </source>
</evidence>
<name>A0A336MMW3_CULSO</name>
<keyword evidence="4" id="KW-0175">Coiled coil</keyword>
<dbReference type="VEuPathDB" id="VectorBase:CSON003233"/>
<protein>
    <submittedName>
        <fullName evidence="6">CSON003233 protein</fullName>
    </submittedName>
</protein>
<comment type="similarity">
    <text evidence="1">Belongs to the UDP-glycosyltransferase family.</text>
</comment>
<dbReference type="InterPro" id="IPR050271">
    <property type="entry name" value="UDP-glycosyltransferase"/>
</dbReference>
<keyword evidence="2" id="KW-0328">Glycosyltransferase</keyword>
<dbReference type="OMA" id="MERIATM"/>
<feature type="transmembrane region" description="Helical" evidence="5">
    <location>
        <begin position="478"/>
        <end position="499"/>
    </location>
</feature>
<dbReference type="SUPFAM" id="SSF53756">
    <property type="entry name" value="UDP-Glycosyltransferase/glycogen phosphorylase"/>
    <property type="match status" value="1"/>
</dbReference>
<gene>
    <name evidence="6" type="primary">CSON003233</name>
</gene>
<evidence type="ECO:0000256" key="5">
    <source>
        <dbReference type="SAM" id="Phobius"/>
    </source>
</evidence>
<dbReference type="GO" id="GO:0008194">
    <property type="term" value="F:UDP-glycosyltransferase activity"/>
    <property type="evidence" value="ECO:0007669"/>
    <property type="project" value="InterPro"/>
</dbReference>
<evidence type="ECO:0000256" key="1">
    <source>
        <dbReference type="ARBA" id="ARBA00009995"/>
    </source>
</evidence>
<dbReference type="PANTHER" id="PTHR48043">
    <property type="entry name" value="EG:EG0003.4 PROTEIN-RELATED"/>
    <property type="match status" value="1"/>
</dbReference>
<dbReference type="PROSITE" id="PS51257">
    <property type="entry name" value="PROKAR_LIPOPROTEIN"/>
    <property type="match status" value="1"/>
</dbReference>
<keyword evidence="5" id="KW-1133">Transmembrane helix</keyword>
<feature type="coiled-coil region" evidence="4">
    <location>
        <begin position="404"/>
        <end position="431"/>
    </location>
</feature>
<keyword evidence="3" id="KW-0808">Transferase</keyword>
<feature type="transmembrane region" description="Helical" evidence="5">
    <location>
        <begin position="6"/>
        <end position="26"/>
    </location>
</feature>
<dbReference type="CDD" id="cd03784">
    <property type="entry name" value="GT1_Gtf-like"/>
    <property type="match status" value="1"/>
</dbReference>
<dbReference type="Gene3D" id="3.40.50.2000">
    <property type="entry name" value="Glycogen Phosphorylase B"/>
    <property type="match status" value="2"/>
</dbReference>
<evidence type="ECO:0000256" key="2">
    <source>
        <dbReference type="ARBA" id="ARBA00022676"/>
    </source>
</evidence>
<organism evidence="6">
    <name type="scientific">Culicoides sonorensis</name>
    <name type="common">Biting midge</name>
    <dbReference type="NCBI Taxonomy" id="179676"/>
    <lineage>
        <taxon>Eukaryota</taxon>
        <taxon>Metazoa</taxon>
        <taxon>Ecdysozoa</taxon>
        <taxon>Arthropoda</taxon>
        <taxon>Hexapoda</taxon>
        <taxon>Insecta</taxon>
        <taxon>Pterygota</taxon>
        <taxon>Neoptera</taxon>
        <taxon>Endopterygota</taxon>
        <taxon>Diptera</taxon>
        <taxon>Nematocera</taxon>
        <taxon>Chironomoidea</taxon>
        <taxon>Ceratopogonidae</taxon>
        <taxon>Ceratopogoninae</taxon>
        <taxon>Culicoides</taxon>
        <taxon>Monoculicoides</taxon>
    </lineage>
</organism>
<evidence type="ECO:0000256" key="4">
    <source>
        <dbReference type="SAM" id="Coils"/>
    </source>
</evidence>
<accession>A0A336MMW3</accession>
<dbReference type="InterPro" id="IPR002213">
    <property type="entry name" value="UDP_glucos_trans"/>
</dbReference>
<sequence>MKLSSVFYIFLVIISYACAGNILFLVPFNGPSHWLFLSHFIRELLNRGHHVTAITGIKYTYSVNSNYTEILIDPPYDFIVSNDDVFETKYTSPFSSVKWLYTLGLDNSEYGLKNSNVQKLIQSENEHHFDLVISEQFYQETWLMFAHKFNAPIVTISSMGYSDYMDYANGLVTPWAYVPHLLLNFSDKMTFWQRVENVLLSLYDKYLRLTFYMPENNKLAEKYFGTQGPLPRVEDMEKKIDVMLVNFNHAISKPRPSMPNQINIGGAHIKPKPKLLPTEIQNFIDEAEHGVIYMSLGAYVKSASMPVEKMREFLNAFGQLKQRVLWKFESDNLPELPKYVMMKKWMPQADILAHKNVRLFITHGGMFGTTEGTYNGLPMLFIPFYGDQHRNALKAEAAGTALTLRFADINADTLKSKLNELLQNKKYYETAQDVSRVFKDSPIHPMDSAIFYVEYVMRHKGAKYLKSSAIELCWYENLLLDIIGLCFSIIILTILLIFLLVNLKWILLCSYNFEIAGEIFMIKCLMRVRRTIQQYTDILH</sequence>
<keyword evidence="5" id="KW-0812">Transmembrane</keyword>
<reference evidence="6" key="1">
    <citation type="submission" date="2018-07" db="EMBL/GenBank/DDBJ databases">
        <authorList>
            <person name="Quirk P.G."/>
            <person name="Krulwich T.A."/>
        </authorList>
    </citation>
    <scope>NUCLEOTIDE SEQUENCE</scope>
</reference>